<evidence type="ECO:0000313" key="2">
    <source>
        <dbReference type="EMBL" id="KAK0421933.1"/>
    </source>
</evidence>
<keyword evidence="3" id="KW-1185">Reference proteome</keyword>
<dbReference type="GO" id="GO:0016702">
    <property type="term" value="F:oxidoreductase activity, acting on single donors with incorporation of molecular oxygen, incorporation of two atoms of oxygen"/>
    <property type="evidence" value="ECO:0007669"/>
    <property type="project" value="InterPro"/>
</dbReference>
<dbReference type="GO" id="GO:0005506">
    <property type="term" value="F:iron ion binding"/>
    <property type="evidence" value="ECO:0007669"/>
    <property type="project" value="InterPro"/>
</dbReference>
<evidence type="ECO:0000313" key="3">
    <source>
        <dbReference type="Proteomes" id="UP001175226"/>
    </source>
</evidence>
<gene>
    <name evidence="2" type="ORF">EV421DRAFT_2042873</name>
</gene>
<sequence>MLYLTSLVSVALLIPNSVVGYPGEAPPTSLEASFLVALSLKLPLTVPLRIVIATLLDADTWTGQLLVVSRLLRTLERSAGLPLVSPPYKRALTVDEVASTSHLSNVTGLTSNSDPFMSNSLCVLTPELEQGSHYVQDQAGVSAYVGIELIDVSTCEPLTGVYLDNTTFLRGIKHINDEGYAQFQTIFPGHYSGRTTHFRMIVHEDGTVFDNGTFKSDGNQHIGQVFFDQDFITAVEATTPYHEQYFHHTK</sequence>
<proteinExistence type="predicted"/>
<organism evidence="2 3">
    <name type="scientific">Armillaria borealis</name>
    <dbReference type="NCBI Taxonomy" id="47425"/>
    <lineage>
        <taxon>Eukaryota</taxon>
        <taxon>Fungi</taxon>
        <taxon>Dikarya</taxon>
        <taxon>Basidiomycota</taxon>
        <taxon>Agaricomycotina</taxon>
        <taxon>Agaricomycetes</taxon>
        <taxon>Agaricomycetidae</taxon>
        <taxon>Agaricales</taxon>
        <taxon>Marasmiineae</taxon>
        <taxon>Physalacriaceae</taxon>
        <taxon>Armillaria</taxon>
    </lineage>
</organism>
<dbReference type="PANTHER" id="PTHR34315:SF1">
    <property type="entry name" value="INTRADIOL RING-CLEAVAGE DIOXYGENASES DOMAIN-CONTAINING PROTEIN-RELATED"/>
    <property type="match status" value="1"/>
</dbReference>
<evidence type="ECO:0000256" key="1">
    <source>
        <dbReference type="SAM" id="SignalP"/>
    </source>
</evidence>
<dbReference type="SUPFAM" id="SSF49482">
    <property type="entry name" value="Aromatic compound dioxygenase"/>
    <property type="match status" value="1"/>
</dbReference>
<dbReference type="InterPro" id="IPR015889">
    <property type="entry name" value="Intradiol_dOase_core"/>
</dbReference>
<dbReference type="AlphaFoldDB" id="A0AA39IEV9"/>
<comment type="caution">
    <text evidence="2">The sequence shown here is derived from an EMBL/GenBank/DDBJ whole genome shotgun (WGS) entry which is preliminary data.</text>
</comment>
<name>A0AA39IEV9_9AGAR</name>
<accession>A0AA39IEV9</accession>
<dbReference type="Proteomes" id="UP001175226">
    <property type="component" value="Unassembled WGS sequence"/>
</dbReference>
<keyword evidence="1" id="KW-0732">Signal</keyword>
<feature type="chain" id="PRO_5041428254" evidence="1">
    <location>
        <begin position="21"/>
        <end position="250"/>
    </location>
</feature>
<dbReference type="Gene3D" id="2.60.130.10">
    <property type="entry name" value="Aromatic compound dioxygenase"/>
    <property type="match status" value="1"/>
</dbReference>
<reference evidence="2" key="1">
    <citation type="submission" date="2023-06" db="EMBL/GenBank/DDBJ databases">
        <authorList>
            <consortium name="Lawrence Berkeley National Laboratory"/>
            <person name="Ahrendt S."/>
            <person name="Sahu N."/>
            <person name="Indic B."/>
            <person name="Wong-Bajracharya J."/>
            <person name="Merenyi Z."/>
            <person name="Ke H.-M."/>
            <person name="Monk M."/>
            <person name="Kocsube S."/>
            <person name="Drula E."/>
            <person name="Lipzen A."/>
            <person name="Balint B."/>
            <person name="Henrissat B."/>
            <person name="Andreopoulos B."/>
            <person name="Martin F.M."/>
            <person name="Harder C.B."/>
            <person name="Rigling D."/>
            <person name="Ford K.L."/>
            <person name="Foster G.D."/>
            <person name="Pangilinan J."/>
            <person name="Papanicolaou A."/>
            <person name="Barry K."/>
            <person name="LaButti K."/>
            <person name="Viragh M."/>
            <person name="Koriabine M."/>
            <person name="Yan M."/>
            <person name="Riley R."/>
            <person name="Champramary S."/>
            <person name="Plett K.L."/>
            <person name="Tsai I.J."/>
            <person name="Slot J."/>
            <person name="Sipos G."/>
            <person name="Plett J."/>
            <person name="Nagy L.G."/>
            <person name="Grigoriev I.V."/>
        </authorList>
    </citation>
    <scope>NUCLEOTIDE SEQUENCE</scope>
    <source>
        <strain evidence="2">FPL87.14</strain>
    </source>
</reference>
<keyword evidence="2" id="KW-0223">Dioxygenase</keyword>
<dbReference type="PANTHER" id="PTHR34315">
    <property type="match status" value="1"/>
</dbReference>
<protein>
    <submittedName>
        <fullName evidence="2">Intradiol ring-cleavage dioxygenase</fullName>
    </submittedName>
</protein>
<feature type="signal peptide" evidence="1">
    <location>
        <begin position="1"/>
        <end position="20"/>
    </location>
</feature>
<keyword evidence="2" id="KW-0560">Oxidoreductase</keyword>
<dbReference type="EMBL" id="JAUEPT010000258">
    <property type="protein sequence ID" value="KAK0421933.1"/>
    <property type="molecule type" value="Genomic_DNA"/>
</dbReference>